<dbReference type="InterPro" id="IPR000408">
    <property type="entry name" value="Reg_chr_condens"/>
</dbReference>
<keyword evidence="3" id="KW-1185">Reference proteome</keyword>
<dbReference type="Gene3D" id="2.130.10.30">
    <property type="entry name" value="Regulator of chromosome condensation 1/beta-lactamase-inhibitor protein II"/>
    <property type="match status" value="2"/>
</dbReference>
<keyword evidence="1" id="KW-0732">Signal</keyword>
<dbReference type="STRING" id="1391654.AKJ09_01354"/>
<feature type="chain" id="PRO_5005466276" description="BNR repeat domain protein" evidence="1">
    <location>
        <begin position="25"/>
        <end position="454"/>
    </location>
</feature>
<dbReference type="KEGG" id="llu:AKJ09_01354"/>
<dbReference type="SUPFAM" id="SSF50985">
    <property type="entry name" value="RCC1/BLIP-II"/>
    <property type="match status" value="2"/>
</dbReference>
<dbReference type="PROSITE" id="PS51257">
    <property type="entry name" value="PROKAR_LIPOPROTEIN"/>
    <property type="match status" value="1"/>
</dbReference>
<dbReference type="Proteomes" id="UP000064967">
    <property type="component" value="Chromosome"/>
</dbReference>
<gene>
    <name evidence="2" type="ORF">AKJ09_01354</name>
</gene>
<evidence type="ECO:0000313" key="2">
    <source>
        <dbReference type="EMBL" id="AKU94690.1"/>
    </source>
</evidence>
<evidence type="ECO:0000313" key="3">
    <source>
        <dbReference type="Proteomes" id="UP000064967"/>
    </source>
</evidence>
<proteinExistence type="predicted"/>
<dbReference type="GO" id="GO:0005085">
    <property type="term" value="F:guanyl-nucleotide exchange factor activity"/>
    <property type="evidence" value="ECO:0007669"/>
    <property type="project" value="TreeGrafter"/>
</dbReference>
<accession>A0A0K1PMD5</accession>
<reference evidence="2 3" key="1">
    <citation type="submission" date="2015-08" db="EMBL/GenBank/DDBJ databases">
        <authorList>
            <person name="Babu N.S."/>
            <person name="Beckwith C.J."/>
            <person name="Beseler K.G."/>
            <person name="Brison A."/>
            <person name="Carone J.V."/>
            <person name="Caskin T.P."/>
            <person name="Diamond M."/>
            <person name="Durham M.E."/>
            <person name="Foxe J.M."/>
            <person name="Go M."/>
            <person name="Henderson B.A."/>
            <person name="Jones I.B."/>
            <person name="McGettigan J.A."/>
            <person name="Micheletti S.J."/>
            <person name="Nasrallah M.E."/>
            <person name="Ortiz D."/>
            <person name="Piller C.R."/>
            <person name="Privatt S.R."/>
            <person name="Schneider S.L."/>
            <person name="Sharp S."/>
            <person name="Smith T.C."/>
            <person name="Stanton J.D."/>
            <person name="Ullery H.E."/>
            <person name="Wilson R.J."/>
            <person name="Serrano M.G."/>
            <person name="Buck G."/>
            <person name="Lee V."/>
            <person name="Wang Y."/>
            <person name="Carvalho R."/>
            <person name="Voegtly L."/>
            <person name="Shi R."/>
            <person name="Duckworth R."/>
            <person name="Johnson A."/>
            <person name="Loviza R."/>
            <person name="Walstead R."/>
            <person name="Shah Z."/>
            <person name="Kiflezghi M."/>
            <person name="Wade K."/>
            <person name="Ball S.L."/>
            <person name="Bradley K.W."/>
            <person name="Asai D.J."/>
            <person name="Bowman C.A."/>
            <person name="Russell D.A."/>
            <person name="Pope W.H."/>
            <person name="Jacobs-Sera D."/>
            <person name="Hendrix R.W."/>
            <person name="Hatfull G.F."/>
        </authorList>
    </citation>
    <scope>NUCLEOTIDE SEQUENCE [LARGE SCALE GENOMIC DNA]</scope>
    <source>
        <strain evidence="2 3">DSM 27648</strain>
    </source>
</reference>
<organism evidence="2 3">
    <name type="scientific">Labilithrix luteola</name>
    <dbReference type="NCBI Taxonomy" id="1391654"/>
    <lineage>
        <taxon>Bacteria</taxon>
        <taxon>Pseudomonadati</taxon>
        <taxon>Myxococcota</taxon>
        <taxon>Polyangia</taxon>
        <taxon>Polyangiales</taxon>
        <taxon>Labilitrichaceae</taxon>
        <taxon>Labilithrix</taxon>
    </lineage>
</organism>
<dbReference type="PANTHER" id="PTHR45982:SF1">
    <property type="entry name" value="REGULATOR OF CHROMOSOME CONDENSATION"/>
    <property type="match status" value="1"/>
</dbReference>
<dbReference type="PANTHER" id="PTHR45982">
    <property type="entry name" value="REGULATOR OF CHROMOSOME CONDENSATION"/>
    <property type="match status" value="1"/>
</dbReference>
<dbReference type="InterPro" id="IPR051553">
    <property type="entry name" value="Ran_GTPase-activating"/>
</dbReference>
<dbReference type="Pfam" id="PF13540">
    <property type="entry name" value="RCC1_2"/>
    <property type="match status" value="1"/>
</dbReference>
<evidence type="ECO:0008006" key="4">
    <source>
        <dbReference type="Google" id="ProtNLM"/>
    </source>
</evidence>
<name>A0A0K1PMD5_9BACT</name>
<dbReference type="AlphaFoldDB" id="A0A0K1PMD5"/>
<dbReference type="PROSITE" id="PS50012">
    <property type="entry name" value="RCC1_3"/>
    <property type="match status" value="2"/>
</dbReference>
<protein>
    <recommendedName>
        <fullName evidence="4">BNR repeat domain protein</fullName>
    </recommendedName>
</protein>
<evidence type="ECO:0000256" key="1">
    <source>
        <dbReference type="SAM" id="SignalP"/>
    </source>
</evidence>
<dbReference type="InterPro" id="IPR009091">
    <property type="entry name" value="RCC1/BLIP-II"/>
</dbReference>
<dbReference type="GO" id="GO:0005737">
    <property type="term" value="C:cytoplasm"/>
    <property type="evidence" value="ECO:0007669"/>
    <property type="project" value="TreeGrafter"/>
</dbReference>
<sequence>MRLIDRRAAGAILVGGLWGAGAFAAACANDDPVRFEDTDAGAGRDAAPRGDIVDANADVPVITTDAGAFDAAVREVNCESAGCAVALTPVLARSQFNFTEPNGQAFCVLLHDGTVACWGANVEGQLGRGIDAGSAASATPERIAGLSNVVSLNGPCAVESDGSAWCWGTGPYLQSDAAAVTTEFAPVKLPIPPATLVATSGDDGCAIVDGKTQCWGRNTFVQIPTPSGDYHPEGLPPTEMPVPTGAAAQDLLVAKASFIRRADGTVLSWGFNPPLGRVTSLSPDPNPDPIALKDVTAISVARVNACAVANGVPYCWGTIPPLPGNVPDERNLDHALPEAVFTPERVVQISTTDDFVNIDVPLPRRWCAVGGSGAVYCWGNNANGQAGDGTKDYVNSAVKVPLPVPAVHVETTADTTCALLVNGKVYCWGGDFYGQLGHGKLKQQSLVPVEVLLP</sequence>
<feature type="signal peptide" evidence="1">
    <location>
        <begin position="1"/>
        <end position="24"/>
    </location>
</feature>
<dbReference type="EMBL" id="CP012333">
    <property type="protein sequence ID" value="AKU94690.1"/>
    <property type="molecule type" value="Genomic_DNA"/>
</dbReference>